<name>A0A7M5XKS7_9CNID</name>
<reference evidence="1" key="1">
    <citation type="submission" date="2021-01" db="UniProtKB">
        <authorList>
            <consortium name="EnsemblMetazoa"/>
        </authorList>
    </citation>
    <scope>IDENTIFICATION</scope>
</reference>
<accession>A0A7M5XKS7</accession>
<proteinExistence type="predicted"/>
<dbReference type="AlphaFoldDB" id="A0A7M5XKS7"/>
<protein>
    <submittedName>
        <fullName evidence="1">Uncharacterized protein</fullName>
    </submittedName>
</protein>
<dbReference type="EnsemblMetazoa" id="CLYHEMT025120.1">
    <property type="protein sequence ID" value="CLYHEMP025120.1"/>
    <property type="gene ID" value="CLYHEMG025120"/>
</dbReference>
<organism evidence="1 2">
    <name type="scientific">Clytia hemisphaerica</name>
    <dbReference type="NCBI Taxonomy" id="252671"/>
    <lineage>
        <taxon>Eukaryota</taxon>
        <taxon>Metazoa</taxon>
        <taxon>Cnidaria</taxon>
        <taxon>Hydrozoa</taxon>
        <taxon>Hydroidolina</taxon>
        <taxon>Leptothecata</taxon>
        <taxon>Obeliida</taxon>
        <taxon>Clytiidae</taxon>
        <taxon>Clytia</taxon>
    </lineage>
</organism>
<sequence>MDSESSLDIHNDVKDIGKENLLKALEEAEILIGDKPKRSWQKRTESNEKKWLEAKDELSKQVIFKQEKTAFCFNCGKDKAEIRSFSCTPMLFLCSTCDTEVHKMKGFHDRQ</sequence>
<keyword evidence="2" id="KW-1185">Reference proteome</keyword>
<dbReference type="Proteomes" id="UP000594262">
    <property type="component" value="Unplaced"/>
</dbReference>
<evidence type="ECO:0000313" key="2">
    <source>
        <dbReference type="Proteomes" id="UP000594262"/>
    </source>
</evidence>
<evidence type="ECO:0000313" key="1">
    <source>
        <dbReference type="EnsemblMetazoa" id="CLYHEMP025120.1"/>
    </source>
</evidence>